<keyword evidence="1" id="KW-0812">Transmembrane</keyword>
<proteinExistence type="predicted"/>
<organism evidence="2">
    <name type="scientific">Eucalyptus grandis</name>
    <name type="common">Flooded gum</name>
    <dbReference type="NCBI Taxonomy" id="71139"/>
    <lineage>
        <taxon>Eukaryota</taxon>
        <taxon>Viridiplantae</taxon>
        <taxon>Streptophyta</taxon>
        <taxon>Embryophyta</taxon>
        <taxon>Tracheophyta</taxon>
        <taxon>Spermatophyta</taxon>
        <taxon>Magnoliopsida</taxon>
        <taxon>eudicotyledons</taxon>
        <taxon>Gunneridae</taxon>
        <taxon>Pentapetalae</taxon>
        <taxon>rosids</taxon>
        <taxon>malvids</taxon>
        <taxon>Myrtales</taxon>
        <taxon>Myrtaceae</taxon>
        <taxon>Myrtoideae</taxon>
        <taxon>Eucalypteae</taxon>
        <taxon>Eucalyptus</taxon>
    </lineage>
</organism>
<feature type="transmembrane region" description="Helical" evidence="1">
    <location>
        <begin position="40"/>
        <end position="57"/>
    </location>
</feature>
<evidence type="ECO:0000256" key="1">
    <source>
        <dbReference type="SAM" id="Phobius"/>
    </source>
</evidence>
<dbReference type="EMBL" id="KK198763">
    <property type="protein sequence ID" value="KCW48270.1"/>
    <property type="molecule type" value="Genomic_DNA"/>
</dbReference>
<accession>A0A059A4J4</accession>
<reference evidence="2" key="1">
    <citation type="submission" date="2013-07" db="EMBL/GenBank/DDBJ databases">
        <title>The genome of Eucalyptus grandis.</title>
        <authorList>
            <person name="Schmutz J."/>
            <person name="Hayes R."/>
            <person name="Myburg A."/>
            <person name="Tuskan G."/>
            <person name="Grattapaglia D."/>
            <person name="Rokhsar D.S."/>
        </authorList>
    </citation>
    <scope>NUCLEOTIDE SEQUENCE</scope>
    <source>
        <tissue evidence="2">Leaf extractions</tissue>
    </source>
</reference>
<gene>
    <name evidence="2" type="ORF">EUGRSUZ_K02003</name>
</gene>
<protein>
    <submittedName>
        <fullName evidence="2">Uncharacterized protein</fullName>
    </submittedName>
</protein>
<keyword evidence="1" id="KW-1133">Transmembrane helix</keyword>
<dbReference type="AlphaFoldDB" id="A0A059A4J4"/>
<dbReference type="InParanoid" id="A0A059A4J4"/>
<evidence type="ECO:0000313" key="2">
    <source>
        <dbReference type="EMBL" id="KCW48270.1"/>
    </source>
</evidence>
<sequence>MSYRITLIYHAKKSCIKLFIPTKLTFNSHGMLHYFKPTQPILHLMLFSIYIIFHLKIQYCQWHEKRKDNHAE</sequence>
<name>A0A059A4J4_EUCGR</name>
<dbReference type="Gramene" id="KCW48270">
    <property type="protein sequence ID" value="KCW48270"/>
    <property type="gene ID" value="EUGRSUZ_K02003"/>
</dbReference>
<keyword evidence="1" id="KW-0472">Membrane</keyword>